<name>A0ABT5JIP5_RHOTP</name>
<dbReference type="Gene3D" id="1.10.238.10">
    <property type="entry name" value="EF-hand"/>
    <property type="match status" value="1"/>
</dbReference>
<feature type="compositionally biased region" description="Low complexity" evidence="1">
    <location>
        <begin position="23"/>
        <end position="35"/>
    </location>
</feature>
<dbReference type="InterPro" id="IPR011992">
    <property type="entry name" value="EF-hand-dom_pair"/>
</dbReference>
<reference evidence="3" key="1">
    <citation type="journal article" date="2023" name="Microbiol Resour">
        <title>Genome Sequences of Rhodoplanes serenus and Two Thermotolerant Strains, Rhodoplanes tepidamans and 'Rhodoplanes cryptolactis,' Further Refine the Genus.</title>
        <authorList>
            <person name="Rayyan A.A."/>
            <person name="Kyndt J.A."/>
        </authorList>
    </citation>
    <scope>NUCLEOTIDE SEQUENCE</scope>
    <source>
        <strain evidence="3">DSM 9987</strain>
    </source>
</reference>
<feature type="region of interest" description="Disordered" evidence="1">
    <location>
        <begin position="23"/>
        <end position="58"/>
    </location>
</feature>
<gene>
    <name evidence="3" type="ORF">PQJ73_26420</name>
</gene>
<dbReference type="Proteomes" id="UP001165652">
    <property type="component" value="Unassembled WGS sequence"/>
</dbReference>
<feature type="domain" description="EF-hand" evidence="2">
    <location>
        <begin position="83"/>
        <end position="111"/>
    </location>
</feature>
<evidence type="ECO:0000256" key="1">
    <source>
        <dbReference type="SAM" id="MobiDB-lite"/>
    </source>
</evidence>
<dbReference type="EMBL" id="JAQQLI010000064">
    <property type="protein sequence ID" value="MDC7789231.1"/>
    <property type="molecule type" value="Genomic_DNA"/>
</dbReference>
<dbReference type="SMART" id="SM00054">
    <property type="entry name" value="EFh"/>
    <property type="match status" value="2"/>
</dbReference>
<dbReference type="PROSITE" id="PS00018">
    <property type="entry name" value="EF_HAND_1"/>
    <property type="match status" value="2"/>
</dbReference>
<evidence type="ECO:0000313" key="3">
    <source>
        <dbReference type="EMBL" id="MDC7789231.1"/>
    </source>
</evidence>
<evidence type="ECO:0000259" key="2">
    <source>
        <dbReference type="PROSITE" id="PS50222"/>
    </source>
</evidence>
<comment type="caution">
    <text evidence="3">The sequence shown here is derived from an EMBL/GenBank/DDBJ whole genome shotgun (WGS) entry which is preliminary data.</text>
</comment>
<dbReference type="InterPro" id="IPR018247">
    <property type="entry name" value="EF_Hand_1_Ca_BS"/>
</dbReference>
<dbReference type="SUPFAM" id="SSF47473">
    <property type="entry name" value="EF-hand"/>
    <property type="match status" value="1"/>
</dbReference>
<accession>A0ABT5JIP5</accession>
<dbReference type="PROSITE" id="PS50222">
    <property type="entry name" value="EF_HAND_2"/>
    <property type="match status" value="2"/>
</dbReference>
<feature type="domain" description="EF-hand" evidence="2">
    <location>
        <begin position="119"/>
        <end position="146"/>
    </location>
</feature>
<sequence>MFLTGSALSALDILDSLKSLFGSSSSSSASSGTSGQFKVDEEKAGKDKTAKADQSSGQVSSETMRALLALQAKSGGGVALTSQAFTRFDRDGSGRISKTEFDDILNGLGGTSGEKRTSLFEALDGDDDGEITETEFTSALSRRESTAEAALRTDATMQEMFQRLLRQQLEMVSTLPTGQSVQQLI</sequence>
<protein>
    <submittedName>
        <fullName evidence="3">EF-hand domain-containing protein</fullName>
    </submittedName>
</protein>
<evidence type="ECO:0000313" key="4">
    <source>
        <dbReference type="Proteomes" id="UP001165652"/>
    </source>
</evidence>
<organism evidence="3 4">
    <name type="scientific">Rhodoplanes tepidamans</name>
    <name type="common">Rhodoplanes cryptolactis</name>
    <dbReference type="NCBI Taxonomy" id="200616"/>
    <lineage>
        <taxon>Bacteria</taxon>
        <taxon>Pseudomonadati</taxon>
        <taxon>Pseudomonadota</taxon>
        <taxon>Alphaproteobacteria</taxon>
        <taxon>Hyphomicrobiales</taxon>
        <taxon>Nitrobacteraceae</taxon>
        <taxon>Rhodoplanes</taxon>
    </lineage>
</organism>
<dbReference type="CDD" id="cd00051">
    <property type="entry name" value="EFh"/>
    <property type="match status" value="1"/>
</dbReference>
<proteinExistence type="predicted"/>
<keyword evidence="4" id="KW-1185">Reference proteome</keyword>
<dbReference type="Pfam" id="PF13499">
    <property type="entry name" value="EF-hand_7"/>
    <property type="match status" value="1"/>
</dbReference>
<feature type="compositionally biased region" description="Basic and acidic residues" evidence="1">
    <location>
        <begin position="38"/>
        <end position="51"/>
    </location>
</feature>
<dbReference type="RefSeq" id="WP_272780058.1">
    <property type="nucleotide sequence ID" value="NZ_JAQQLI010000064.1"/>
</dbReference>
<dbReference type="InterPro" id="IPR002048">
    <property type="entry name" value="EF_hand_dom"/>
</dbReference>
<reference evidence="3" key="2">
    <citation type="submission" date="2023-02" db="EMBL/GenBank/DDBJ databases">
        <authorList>
            <person name="Rayyan A."/>
            <person name="Meyer T."/>
            <person name="Kyndt J.A."/>
        </authorList>
    </citation>
    <scope>NUCLEOTIDE SEQUENCE</scope>
    <source>
        <strain evidence="3">DSM 9987</strain>
    </source>
</reference>